<proteinExistence type="predicted"/>
<dbReference type="AlphaFoldDB" id="R9PBP9"/>
<evidence type="ECO:0000313" key="1">
    <source>
        <dbReference type="EMBL" id="GAC95505.1"/>
    </source>
</evidence>
<dbReference type="GeneID" id="24108371"/>
<sequence>MVRGFRKDRMRSVKVHNLLGFALNITPAKGRADSIKGKGISEKHQRGSLDTKATVRISSVVGFTCADSESKITKLPFLNSNFIGKCGNARGEISICEHFKLRLPLPSDPSNAARPLCGSWTPAWQHCTLLLLDGLPPD</sequence>
<reference evidence="2" key="1">
    <citation type="journal article" date="2013" name="Genome Announc.">
        <title>Draft genome sequence of the basidiomycetous yeast-like fungus Pseudozyma hubeiensis SY62, which produces an abundant amount of the biosurfactant mannosylerythritol lipids.</title>
        <authorList>
            <person name="Konishi M."/>
            <person name="Hatada Y."/>
            <person name="Horiuchi J."/>
        </authorList>
    </citation>
    <scope>NUCLEOTIDE SEQUENCE [LARGE SCALE GENOMIC DNA]</scope>
    <source>
        <strain evidence="2">SY62</strain>
    </source>
</reference>
<dbReference type="RefSeq" id="XP_012189092.1">
    <property type="nucleotide sequence ID" value="XM_012333702.1"/>
</dbReference>
<name>R9PBP9_PSEHS</name>
<dbReference type="HOGENOM" id="CLU_1856165_0_0_1"/>
<organism evidence="1 2">
    <name type="scientific">Pseudozyma hubeiensis (strain SY62)</name>
    <name type="common">Yeast</name>
    <dbReference type="NCBI Taxonomy" id="1305764"/>
    <lineage>
        <taxon>Eukaryota</taxon>
        <taxon>Fungi</taxon>
        <taxon>Dikarya</taxon>
        <taxon>Basidiomycota</taxon>
        <taxon>Ustilaginomycotina</taxon>
        <taxon>Ustilaginomycetes</taxon>
        <taxon>Ustilaginales</taxon>
        <taxon>Ustilaginaceae</taxon>
        <taxon>Pseudozyma</taxon>
    </lineage>
</organism>
<dbReference type="Proteomes" id="UP000014071">
    <property type="component" value="Unassembled WGS sequence"/>
</dbReference>
<keyword evidence="2" id="KW-1185">Reference proteome</keyword>
<gene>
    <name evidence="1" type="ORF">PHSY_003081</name>
</gene>
<protein>
    <submittedName>
        <fullName evidence="1">Integral membrane protein</fullName>
    </submittedName>
</protein>
<evidence type="ECO:0000313" key="2">
    <source>
        <dbReference type="Proteomes" id="UP000014071"/>
    </source>
</evidence>
<accession>R9PBP9</accession>
<dbReference type="EMBL" id="DF238795">
    <property type="protein sequence ID" value="GAC95505.1"/>
    <property type="molecule type" value="Genomic_DNA"/>
</dbReference>